<feature type="compositionally biased region" description="Pro residues" evidence="1">
    <location>
        <begin position="42"/>
        <end position="51"/>
    </location>
</feature>
<organism evidence="3 4">
    <name type="scientific">Mycena rosella</name>
    <name type="common">Pink bonnet</name>
    <name type="synonym">Agaricus rosellus</name>
    <dbReference type="NCBI Taxonomy" id="1033263"/>
    <lineage>
        <taxon>Eukaryota</taxon>
        <taxon>Fungi</taxon>
        <taxon>Dikarya</taxon>
        <taxon>Basidiomycota</taxon>
        <taxon>Agaricomycotina</taxon>
        <taxon>Agaricomycetes</taxon>
        <taxon>Agaricomycetidae</taxon>
        <taxon>Agaricales</taxon>
        <taxon>Marasmiineae</taxon>
        <taxon>Mycenaceae</taxon>
        <taxon>Mycena</taxon>
    </lineage>
</organism>
<dbReference type="SUPFAM" id="SSF51045">
    <property type="entry name" value="WW domain"/>
    <property type="match status" value="1"/>
</dbReference>
<protein>
    <recommendedName>
        <fullName evidence="2">WW domain-containing protein</fullName>
    </recommendedName>
</protein>
<dbReference type="PROSITE" id="PS01159">
    <property type="entry name" value="WW_DOMAIN_1"/>
    <property type="match status" value="1"/>
</dbReference>
<feature type="domain" description="WW" evidence="2">
    <location>
        <begin position="61"/>
        <end position="95"/>
    </location>
</feature>
<accession>A0AAD7CLI2</accession>
<dbReference type="SMART" id="SM00456">
    <property type="entry name" value="WW"/>
    <property type="match status" value="1"/>
</dbReference>
<evidence type="ECO:0000313" key="4">
    <source>
        <dbReference type="Proteomes" id="UP001221757"/>
    </source>
</evidence>
<dbReference type="EMBL" id="JARKIE010000355">
    <property type="protein sequence ID" value="KAJ7651872.1"/>
    <property type="molecule type" value="Genomic_DNA"/>
</dbReference>
<proteinExistence type="predicted"/>
<evidence type="ECO:0000256" key="1">
    <source>
        <dbReference type="SAM" id="MobiDB-lite"/>
    </source>
</evidence>
<dbReference type="PANTHER" id="PTHR33099">
    <property type="entry name" value="FE2OG DIOXYGENASE DOMAIN-CONTAINING PROTEIN"/>
    <property type="match status" value="1"/>
</dbReference>
<keyword evidence="4" id="KW-1185">Reference proteome</keyword>
<dbReference type="PANTHER" id="PTHR33099:SF7">
    <property type="entry name" value="MYND-TYPE DOMAIN-CONTAINING PROTEIN"/>
    <property type="match status" value="1"/>
</dbReference>
<dbReference type="PROSITE" id="PS50020">
    <property type="entry name" value="WW_DOMAIN_2"/>
    <property type="match status" value="1"/>
</dbReference>
<feature type="region of interest" description="Disordered" evidence="1">
    <location>
        <begin position="1"/>
        <end position="69"/>
    </location>
</feature>
<sequence length="1048" mass="117833">MDIYPRSGPRRSSDPSMNASHPTMSPRAPPFTSPKALEAPPFKSPNLPPFASPKHSPTSPEALPPGWVKQFDPVSQRDFYVDTAVPRSTWVHPYKDPQYLREHGARRSRQNIRRHSAASQGIASPVLVGGSQQCASSSSSGEPARKKAKHAPEPESAPPASAHDDLTSELELLLRRDFSFTGKYCHAATTASAANPGLHVKGLGILGLPLSERDARLVQALITADTQEPHPVGNVWELRAQAIECSNPAWTTYLEEIVLKDIWRKLAPKEPRPRLELQSLLLWEATSDVLEYECTESPGRTTDDFATIHIILPSTYTGGHVQLSFAGSSENYDLSATSSFSTSLVAWYHGVDCLIKPVESGRRLALSYHLVAGDGPRPSLPAMSEKLLDLRRFLRKWSDIQEYEPDAAPSIIACPLRHEYRDNDLRADTLRLEDRHRVIHLKVLCDELDFQLGLATLDDHLIGTADEGANRDGQGRPRMLRVNSRRLTIKEVLDFDGVPLSGLTKLELTDTDLVKPVPASEAAPDLVVYEAKDPHVIEFHFYRTVFVLFERRRTVEALLHTRRTSYALERLYNVDRRRASPVDRKIVAYVLASLYRQQPYNFDAQTALADIALGWNDAKLWNETARSTCSHGSLITALHSLQWLAAWKQFTFGEVRESIEYCCEKKGARKTLDFFLDTDTEAFVSLETGPNRDAVLRWSTDQLQKALDTMQHLERDEAPLFIALIRKKGVQFFWHVVMRSITRVPNAYDFWMEFLRGVYTIRPENINNDEDAKTFDSLSDEGLDTILSDFSLVVRSGDVSLRNRRLSEIIDLCLTTRRLDMCRRVLFITVPRDQSSDWVADILSPLYVPPLRRVLHEHELEVYHKPFNDFFRAVIGCYLHHVLGAFSGGERKVCGTCTGCTALDDFLLSPKLTQAHFVGEKAQTNHLQTHLMAAADVVSYYCISDAAVVGGNVLIVSKRESSEAVAQWRARKNRAVEFLGTIGELSVIERIMGRRYNDVLLALDGKAHFIHLEDGTRARSHSPVRGLAIHHLLHGRWVATSITDAHPT</sequence>
<feature type="region of interest" description="Disordered" evidence="1">
    <location>
        <begin position="101"/>
        <end position="164"/>
    </location>
</feature>
<dbReference type="CDD" id="cd00201">
    <property type="entry name" value="WW"/>
    <property type="match status" value="1"/>
</dbReference>
<dbReference type="InterPro" id="IPR001202">
    <property type="entry name" value="WW_dom"/>
</dbReference>
<comment type="caution">
    <text evidence="3">The sequence shown here is derived from an EMBL/GenBank/DDBJ whole genome shotgun (WGS) entry which is preliminary data.</text>
</comment>
<name>A0AAD7CLI2_MYCRO</name>
<dbReference type="Gene3D" id="2.20.70.10">
    <property type="match status" value="1"/>
</dbReference>
<reference evidence="3" key="1">
    <citation type="submission" date="2023-03" db="EMBL/GenBank/DDBJ databases">
        <title>Massive genome expansion in bonnet fungi (Mycena s.s.) driven by repeated elements and novel gene families across ecological guilds.</title>
        <authorList>
            <consortium name="Lawrence Berkeley National Laboratory"/>
            <person name="Harder C.B."/>
            <person name="Miyauchi S."/>
            <person name="Viragh M."/>
            <person name="Kuo A."/>
            <person name="Thoen E."/>
            <person name="Andreopoulos B."/>
            <person name="Lu D."/>
            <person name="Skrede I."/>
            <person name="Drula E."/>
            <person name="Henrissat B."/>
            <person name="Morin E."/>
            <person name="Kohler A."/>
            <person name="Barry K."/>
            <person name="LaButti K."/>
            <person name="Morin E."/>
            <person name="Salamov A."/>
            <person name="Lipzen A."/>
            <person name="Mereny Z."/>
            <person name="Hegedus B."/>
            <person name="Baldrian P."/>
            <person name="Stursova M."/>
            <person name="Weitz H."/>
            <person name="Taylor A."/>
            <person name="Grigoriev I.V."/>
            <person name="Nagy L.G."/>
            <person name="Martin F."/>
            <person name="Kauserud H."/>
        </authorList>
    </citation>
    <scope>NUCLEOTIDE SEQUENCE</scope>
    <source>
        <strain evidence="3">CBHHK067</strain>
    </source>
</reference>
<gene>
    <name evidence="3" type="ORF">B0H17DRAFT_1186547</name>
</gene>
<dbReference type="AlphaFoldDB" id="A0AAD7CLI2"/>
<dbReference type="Proteomes" id="UP001221757">
    <property type="component" value="Unassembled WGS sequence"/>
</dbReference>
<evidence type="ECO:0000259" key="2">
    <source>
        <dbReference type="PROSITE" id="PS50020"/>
    </source>
</evidence>
<evidence type="ECO:0000313" key="3">
    <source>
        <dbReference type="EMBL" id="KAJ7651872.1"/>
    </source>
</evidence>
<dbReference type="InterPro" id="IPR036020">
    <property type="entry name" value="WW_dom_sf"/>
</dbReference>
<feature type="compositionally biased region" description="Basic residues" evidence="1">
    <location>
        <begin position="106"/>
        <end position="116"/>
    </location>
</feature>